<sequence>MPPHRAGGAAGGGDTSAFFTATLVLWAVSLGFEIGVRGRRELAPVAAGFAFFQAANAAQTDTFHYHFLTHSYNVQAVKMLHKAESTICYIMSLNLRLVHMLYCISSSLNDAVALAVIFVLAHQWRNKGLDNMFENEELFGGSWIGAYSALCFSCGYFAYDQLDMLRYRLYSGCIPGILMHQLILLICFTLALYRNVTINYLILSLVCELHSIFLHVRKVRRMVGFRDFNRTMVKLEWVLNWTTFVTARVICHILITYKLIADAHKFGKGIELPLALLGMAGMNLLNIFLGLDLLKALRNQQNHQD</sequence>
<evidence type="ECO:0000313" key="8">
    <source>
        <dbReference type="EMBL" id="CAD6228957.1"/>
    </source>
</evidence>
<feature type="transmembrane region" description="Helical" evidence="6">
    <location>
        <begin position="171"/>
        <end position="192"/>
    </location>
</feature>
<proteinExistence type="predicted"/>
<name>A0A811NPF6_9POAL</name>
<dbReference type="AlphaFoldDB" id="A0A811NPF6"/>
<dbReference type="SMART" id="SM00724">
    <property type="entry name" value="TLC"/>
    <property type="match status" value="1"/>
</dbReference>
<evidence type="ECO:0000256" key="4">
    <source>
        <dbReference type="ARBA" id="ARBA00023136"/>
    </source>
</evidence>
<feature type="transmembrane region" description="Helical" evidence="6">
    <location>
        <begin position="141"/>
        <end position="159"/>
    </location>
</feature>
<keyword evidence="4 5" id="KW-0472">Membrane</keyword>
<comment type="subcellular location">
    <subcellularLocation>
        <location evidence="1">Membrane</location>
        <topology evidence="1">Multi-pass membrane protein</topology>
    </subcellularLocation>
</comment>
<accession>A0A811NPF6</accession>
<dbReference type="PROSITE" id="PS50922">
    <property type="entry name" value="TLC"/>
    <property type="match status" value="1"/>
</dbReference>
<dbReference type="OrthoDB" id="10266980at2759"/>
<dbReference type="EMBL" id="CAJGYO010000005">
    <property type="protein sequence ID" value="CAD6228957.1"/>
    <property type="molecule type" value="Genomic_DNA"/>
</dbReference>
<feature type="transmembrane region" description="Helical" evidence="6">
    <location>
        <begin position="198"/>
        <end position="216"/>
    </location>
</feature>
<feature type="transmembrane region" description="Helical" evidence="6">
    <location>
        <begin position="17"/>
        <end position="36"/>
    </location>
</feature>
<feature type="domain" description="TLC" evidence="7">
    <location>
        <begin position="88"/>
        <end position="302"/>
    </location>
</feature>
<evidence type="ECO:0000256" key="1">
    <source>
        <dbReference type="ARBA" id="ARBA00004141"/>
    </source>
</evidence>
<dbReference type="Pfam" id="PF03798">
    <property type="entry name" value="TRAM_LAG1_CLN8"/>
    <property type="match status" value="1"/>
</dbReference>
<dbReference type="PANTHER" id="PTHR13439:SF4">
    <property type="entry name" value="TLC DOMAIN-CONTAINING PROTEIN"/>
    <property type="match status" value="1"/>
</dbReference>
<dbReference type="GO" id="GO:0071709">
    <property type="term" value="P:membrane assembly"/>
    <property type="evidence" value="ECO:0007669"/>
    <property type="project" value="TreeGrafter"/>
</dbReference>
<feature type="transmembrane region" description="Helical" evidence="6">
    <location>
        <begin position="100"/>
        <end position="121"/>
    </location>
</feature>
<reference evidence="8" key="1">
    <citation type="submission" date="2020-10" db="EMBL/GenBank/DDBJ databases">
        <authorList>
            <person name="Han B."/>
            <person name="Lu T."/>
            <person name="Zhao Q."/>
            <person name="Huang X."/>
            <person name="Zhao Y."/>
        </authorList>
    </citation>
    <scope>NUCLEOTIDE SEQUENCE</scope>
</reference>
<dbReference type="Proteomes" id="UP000604825">
    <property type="component" value="Unassembled WGS sequence"/>
</dbReference>
<dbReference type="GO" id="GO:0007009">
    <property type="term" value="P:plasma membrane organization"/>
    <property type="evidence" value="ECO:0007669"/>
    <property type="project" value="TreeGrafter"/>
</dbReference>
<dbReference type="InterPro" id="IPR050846">
    <property type="entry name" value="TLCD"/>
</dbReference>
<feature type="transmembrane region" description="Helical" evidence="6">
    <location>
        <begin position="272"/>
        <end position="294"/>
    </location>
</feature>
<evidence type="ECO:0000313" key="9">
    <source>
        <dbReference type="Proteomes" id="UP000604825"/>
    </source>
</evidence>
<dbReference type="GO" id="GO:0055091">
    <property type="term" value="P:phospholipid homeostasis"/>
    <property type="evidence" value="ECO:0007669"/>
    <property type="project" value="TreeGrafter"/>
</dbReference>
<keyword evidence="3 6" id="KW-1133">Transmembrane helix</keyword>
<keyword evidence="2 5" id="KW-0812">Transmembrane</keyword>
<evidence type="ECO:0000256" key="6">
    <source>
        <dbReference type="SAM" id="Phobius"/>
    </source>
</evidence>
<gene>
    <name evidence="8" type="ORF">NCGR_LOCUS19602</name>
</gene>
<dbReference type="GO" id="GO:0097035">
    <property type="term" value="P:regulation of membrane lipid distribution"/>
    <property type="evidence" value="ECO:0007669"/>
    <property type="project" value="TreeGrafter"/>
</dbReference>
<keyword evidence="9" id="KW-1185">Reference proteome</keyword>
<evidence type="ECO:0000256" key="3">
    <source>
        <dbReference type="ARBA" id="ARBA00022989"/>
    </source>
</evidence>
<feature type="transmembrane region" description="Helical" evidence="6">
    <location>
        <begin position="237"/>
        <end position="260"/>
    </location>
</feature>
<organism evidence="8 9">
    <name type="scientific">Miscanthus lutarioriparius</name>
    <dbReference type="NCBI Taxonomy" id="422564"/>
    <lineage>
        <taxon>Eukaryota</taxon>
        <taxon>Viridiplantae</taxon>
        <taxon>Streptophyta</taxon>
        <taxon>Embryophyta</taxon>
        <taxon>Tracheophyta</taxon>
        <taxon>Spermatophyta</taxon>
        <taxon>Magnoliopsida</taxon>
        <taxon>Liliopsida</taxon>
        <taxon>Poales</taxon>
        <taxon>Poaceae</taxon>
        <taxon>PACMAD clade</taxon>
        <taxon>Panicoideae</taxon>
        <taxon>Andropogonodae</taxon>
        <taxon>Andropogoneae</taxon>
        <taxon>Saccharinae</taxon>
        <taxon>Miscanthus</taxon>
    </lineage>
</organism>
<dbReference type="GO" id="GO:0005886">
    <property type="term" value="C:plasma membrane"/>
    <property type="evidence" value="ECO:0007669"/>
    <property type="project" value="TreeGrafter"/>
</dbReference>
<protein>
    <recommendedName>
        <fullName evidence="7">TLC domain-containing protein</fullName>
    </recommendedName>
</protein>
<dbReference type="PANTHER" id="PTHR13439">
    <property type="entry name" value="CT120 PROTEIN"/>
    <property type="match status" value="1"/>
</dbReference>
<dbReference type="InterPro" id="IPR006634">
    <property type="entry name" value="TLC-dom"/>
</dbReference>
<evidence type="ECO:0000256" key="5">
    <source>
        <dbReference type="PROSITE-ProRule" id="PRU00205"/>
    </source>
</evidence>
<evidence type="ECO:0000256" key="2">
    <source>
        <dbReference type="ARBA" id="ARBA00022692"/>
    </source>
</evidence>
<comment type="caution">
    <text evidence="8">The sequence shown here is derived from an EMBL/GenBank/DDBJ whole genome shotgun (WGS) entry which is preliminary data.</text>
</comment>
<evidence type="ECO:0000259" key="7">
    <source>
        <dbReference type="PROSITE" id="PS50922"/>
    </source>
</evidence>